<dbReference type="EMBL" id="CP053085">
    <property type="protein sequence ID" value="QJR36819.1"/>
    <property type="molecule type" value="Genomic_DNA"/>
</dbReference>
<evidence type="ECO:0000256" key="1">
    <source>
        <dbReference type="SAM" id="Phobius"/>
    </source>
</evidence>
<feature type="transmembrane region" description="Helical" evidence="1">
    <location>
        <begin position="38"/>
        <end position="61"/>
    </location>
</feature>
<protein>
    <submittedName>
        <fullName evidence="2">DUF2723 domain-containing protein</fullName>
    </submittedName>
</protein>
<feature type="transmembrane region" description="Helical" evidence="1">
    <location>
        <begin position="141"/>
        <end position="164"/>
    </location>
</feature>
<dbReference type="InterPro" id="IPR052724">
    <property type="entry name" value="GT117_domain-containing"/>
</dbReference>
<feature type="transmembrane region" description="Helical" evidence="1">
    <location>
        <begin position="73"/>
        <end position="92"/>
    </location>
</feature>
<dbReference type="PANTHER" id="PTHR16214:SF3">
    <property type="entry name" value="TRANSMEMBRANE PROTEIN 260"/>
    <property type="match status" value="1"/>
</dbReference>
<dbReference type="InterPro" id="IPR021280">
    <property type="entry name" value="TMEM260-like"/>
</dbReference>
<dbReference type="Proteomes" id="UP000500938">
    <property type="component" value="Chromosome"/>
</dbReference>
<feature type="transmembrane region" description="Helical" evidence="1">
    <location>
        <begin position="374"/>
        <end position="394"/>
    </location>
</feature>
<feature type="transmembrane region" description="Helical" evidence="1">
    <location>
        <begin position="205"/>
        <end position="223"/>
    </location>
</feature>
<dbReference type="RefSeq" id="WP_171226252.1">
    <property type="nucleotide sequence ID" value="NZ_CP053085.1"/>
</dbReference>
<organism evidence="2 3">
    <name type="scientific">Gemmatimonas groenlandica</name>
    <dbReference type="NCBI Taxonomy" id="2732249"/>
    <lineage>
        <taxon>Bacteria</taxon>
        <taxon>Pseudomonadati</taxon>
        <taxon>Gemmatimonadota</taxon>
        <taxon>Gemmatimonadia</taxon>
        <taxon>Gemmatimonadales</taxon>
        <taxon>Gemmatimonadaceae</taxon>
        <taxon>Gemmatimonas</taxon>
    </lineage>
</organism>
<feature type="transmembrane region" description="Helical" evidence="1">
    <location>
        <begin position="176"/>
        <end position="199"/>
    </location>
</feature>
<dbReference type="PANTHER" id="PTHR16214">
    <property type="entry name" value="TRANSMEMBRANE PROTEIN 260"/>
    <property type="match status" value="1"/>
</dbReference>
<keyword evidence="3" id="KW-1185">Reference proteome</keyword>
<evidence type="ECO:0000313" key="3">
    <source>
        <dbReference type="Proteomes" id="UP000500938"/>
    </source>
</evidence>
<dbReference type="KEGG" id="ggr:HKW67_15485"/>
<reference evidence="2 3" key="1">
    <citation type="submission" date="2020-05" db="EMBL/GenBank/DDBJ databases">
        <title>Complete genome sequence of Gemmatimonas greenlandica TET16.</title>
        <authorList>
            <person name="Zeng Y."/>
        </authorList>
    </citation>
    <scope>NUCLEOTIDE SEQUENCE [LARGE SCALE GENOMIC DNA]</scope>
    <source>
        <strain evidence="2 3">TET16</strain>
    </source>
</reference>
<evidence type="ECO:0000313" key="2">
    <source>
        <dbReference type="EMBL" id="QJR36819.1"/>
    </source>
</evidence>
<feature type="transmembrane region" description="Helical" evidence="1">
    <location>
        <begin position="400"/>
        <end position="421"/>
    </location>
</feature>
<dbReference type="Pfam" id="PF11028">
    <property type="entry name" value="TMEM260-like"/>
    <property type="match status" value="1"/>
</dbReference>
<sequence length="765" mass="82754">MLLHALRSRGAPAGCALLALCTLMAGYADLWRGGTDLAAALLTIGYVVCVPLAILVAGGALGAERQEAGAPPYRAAAVVSLAVLALYAFTLAPTTAMWDASEYIAAAKVLGIPHPPGNPMFVLLAHAFAQATSLLPVSLTYAARVNLLAATTSALSAGCWFLVAHRSLHEFDMPRVPRLVTAAAAAWIGATAFTVWNQSVVNEKVYTVAMLGLAASAWCALRWHDTRNDAFLVLIAYLCGLGYANHPAGFLPVPAVGLFVLLRRPGTLLRWRTLSAVALLLGVGLTPFLFQPIRAAHRPVINVGEPTACVGAPELSCTFSAETWTKLMSNVSREQYGGHNVAVRQAPIGAQVGMWWQYFEWQWMRDAWQQHPRVQQLVALCVLALGLFGGVRHFQRDRATFAFVAPLIFTLTPALIVYLNFKYGASQAPELGDSVNREVRDRDYFYLWSFATWSVWVGIGLGALWQQLARRVTWARTSVVMSLALVPVMLNGASASRRGQAFTALWARDLLQSVEPNGVLITNGDNDSFPVWYAQFVEGVRPDVTIALVPYLNTDWYARQLLNRPPVPYDGSGIAAYRALRTNTPATAFGTLTAAETDAIPPYLQLPEPARFQHAGIDAVIPAGYLTRDQLMVLQFIKSTFPARPIHFSIGGYPRGIGLNDYVVTQGLTQRLLNEPAASHPEYLAYPGGHLDLERTRALWQTYGAPGALLAQGTWIDAPSVSIPAAYVITGQLLGFASRAVGDSATGGAVLRQVDRLSRAAGLQQ</sequence>
<keyword evidence="1" id="KW-0812">Transmembrane</keyword>
<gene>
    <name evidence="2" type="ORF">HKW67_15485</name>
</gene>
<keyword evidence="1" id="KW-0472">Membrane</keyword>
<feature type="transmembrane region" description="Helical" evidence="1">
    <location>
        <begin position="230"/>
        <end position="251"/>
    </location>
</feature>
<keyword evidence="1" id="KW-1133">Transmembrane helix</keyword>
<dbReference type="AlphaFoldDB" id="A0A6M4ISZ2"/>
<proteinExistence type="predicted"/>
<accession>A0A6M4ISZ2</accession>
<name>A0A6M4ISZ2_9BACT</name>
<feature type="transmembrane region" description="Helical" evidence="1">
    <location>
        <begin position="271"/>
        <end position="290"/>
    </location>
</feature>
<feature type="transmembrane region" description="Helical" evidence="1">
    <location>
        <begin position="444"/>
        <end position="465"/>
    </location>
</feature>